<dbReference type="InterPro" id="IPR002816">
    <property type="entry name" value="TraB/PrgY/GumN_fam"/>
</dbReference>
<name>A0A8B7YRK3_ACAPL</name>
<dbReference type="PANTHER" id="PTHR21530">
    <property type="entry name" value="PHEROMONE SHUTDOWN PROTEIN"/>
    <property type="match status" value="1"/>
</dbReference>
<dbReference type="PANTHER" id="PTHR21530:SF7">
    <property type="entry name" value="TRAB DOMAIN-CONTAINING PROTEIN"/>
    <property type="match status" value="1"/>
</dbReference>
<dbReference type="Pfam" id="PF01963">
    <property type="entry name" value="TraB_PrgY_gumN"/>
    <property type="match status" value="1"/>
</dbReference>
<accession>A0A8B7YRK3</accession>
<proteinExistence type="predicted"/>
<feature type="compositionally biased region" description="Basic and acidic residues" evidence="1">
    <location>
        <begin position="1"/>
        <end position="17"/>
    </location>
</feature>
<dbReference type="GeneID" id="110982069"/>
<dbReference type="Proteomes" id="UP000694845">
    <property type="component" value="Unplaced"/>
</dbReference>
<dbReference type="AlphaFoldDB" id="A0A8B7YRK3"/>
<dbReference type="CDD" id="cd14726">
    <property type="entry name" value="TraB_PrgY-like"/>
    <property type="match status" value="1"/>
</dbReference>
<feature type="region of interest" description="Disordered" evidence="1">
    <location>
        <begin position="178"/>
        <end position="203"/>
    </location>
</feature>
<dbReference type="CTD" id="80305"/>
<evidence type="ECO:0000313" key="3">
    <source>
        <dbReference type="RefSeq" id="XP_022095909.1"/>
    </source>
</evidence>
<sequence length="524" mass="57615">MADDSHQSASTWEDRHGGIVVNGSSSGDLMSPCEVLGTDETSEKLPSLEVNDNNDESLDYSDGDDGNTEGNYVLNSDKDSAGDSVSESGSYSPNADQLFRDQSGLDEGTYRPLSVEVDDNVDGAQIGGQQDNAQNDQANPNQVIEDLIDHAEHDMCDDSESDLGSYHINSDEADGILEESESSGGEYDVSSSGEASDEDGDEEFSGVELLRVKYNLRQENPQLPDTVTTLETEDGAKVYVVGTAHFSEQSQQDVAELIWAVQPDIVMVELCKGRLSILQLDEETLLEEAKELNMEKLRVSIKQHGLIGGVMQVLLLHMSAHLTKELGMAPGGEFRKAFQEAQKVPGCKVHLGDRPIQITLNRAMGALTIFQKLRLAWCLLTSKDPITPEDVERFKQKDLLMELLEEMMGEFPTLSQVFVAERDMYLANSLRLCAESLRYPQDMQDEVVGHPVVVGVVGIGHVPGIINHWQKPASLEDIKELVSVPPPSLAGRVLRWGLRVSVLGIVAWGCYKCIRWSGIAEDYW</sequence>
<feature type="compositionally biased region" description="Polar residues" evidence="1">
    <location>
        <begin position="83"/>
        <end position="95"/>
    </location>
</feature>
<feature type="region of interest" description="Disordered" evidence="1">
    <location>
        <begin position="1"/>
        <end position="139"/>
    </location>
</feature>
<dbReference type="InterPro" id="IPR046345">
    <property type="entry name" value="TraB_PrgY-like"/>
</dbReference>
<protein>
    <submittedName>
        <fullName evidence="3">TraB domain-containing protein-like</fullName>
    </submittedName>
</protein>
<dbReference type="OrthoDB" id="48306at2759"/>
<dbReference type="OMA" id="GSYHINT"/>
<dbReference type="RefSeq" id="XP_022095909.1">
    <property type="nucleotide sequence ID" value="XM_022240217.1"/>
</dbReference>
<feature type="compositionally biased region" description="Acidic residues" evidence="1">
    <location>
        <begin position="52"/>
        <end position="67"/>
    </location>
</feature>
<feature type="compositionally biased region" description="Low complexity" evidence="1">
    <location>
        <begin position="182"/>
        <end position="194"/>
    </location>
</feature>
<gene>
    <name evidence="3" type="primary">LOC110982069</name>
</gene>
<dbReference type="KEGG" id="aplc:110982069"/>
<evidence type="ECO:0000256" key="1">
    <source>
        <dbReference type="SAM" id="MobiDB-lite"/>
    </source>
</evidence>
<keyword evidence="2" id="KW-1185">Reference proteome</keyword>
<organism evidence="2 3">
    <name type="scientific">Acanthaster planci</name>
    <name type="common">Crown-of-thorns starfish</name>
    <dbReference type="NCBI Taxonomy" id="133434"/>
    <lineage>
        <taxon>Eukaryota</taxon>
        <taxon>Metazoa</taxon>
        <taxon>Echinodermata</taxon>
        <taxon>Eleutherozoa</taxon>
        <taxon>Asterozoa</taxon>
        <taxon>Asteroidea</taxon>
        <taxon>Valvatacea</taxon>
        <taxon>Valvatida</taxon>
        <taxon>Acanthasteridae</taxon>
        <taxon>Acanthaster</taxon>
    </lineage>
</organism>
<reference evidence="3" key="1">
    <citation type="submission" date="2025-08" db="UniProtKB">
        <authorList>
            <consortium name="RefSeq"/>
        </authorList>
    </citation>
    <scope>IDENTIFICATION</scope>
</reference>
<feature type="compositionally biased region" description="Low complexity" evidence="1">
    <location>
        <begin position="122"/>
        <end position="139"/>
    </location>
</feature>
<evidence type="ECO:0000313" key="2">
    <source>
        <dbReference type="Proteomes" id="UP000694845"/>
    </source>
</evidence>